<dbReference type="Pfam" id="PF01693">
    <property type="entry name" value="Cauli_VI"/>
    <property type="match status" value="1"/>
</dbReference>
<dbReference type="Gene3D" id="3.30.70.270">
    <property type="match status" value="2"/>
</dbReference>
<dbReference type="PANTHER" id="PTHR33064">
    <property type="entry name" value="POL PROTEIN"/>
    <property type="match status" value="1"/>
</dbReference>
<evidence type="ECO:0000259" key="3">
    <source>
        <dbReference type="PROSITE" id="PS50878"/>
    </source>
</evidence>
<dbReference type="SUPFAM" id="SSF56672">
    <property type="entry name" value="DNA/RNA polymerases"/>
    <property type="match status" value="1"/>
</dbReference>
<keyword evidence="5" id="KW-1185">Reference proteome</keyword>
<evidence type="ECO:0000313" key="5">
    <source>
        <dbReference type="Proteomes" id="UP001172457"/>
    </source>
</evidence>
<dbReference type="Pfam" id="PF00078">
    <property type="entry name" value="RVT_1"/>
    <property type="match status" value="1"/>
</dbReference>
<feature type="region of interest" description="Disordered" evidence="2">
    <location>
        <begin position="625"/>
        <end position="647"/>
    </location>
</feature>
<organism evidence="4 5">
    <name type="scientific">Centaurea solstitialis</name>
    <name type="common">yellow star-thistle</name>
    <dbReference type="NCBI Taxonomy" id="347529"/>
    <lineage>
        <taxon>Eukaryota</taxon>
        <taxon>Viridiplantae</taxon>
        <taxon>Streptophyta</taxon>
        <taxon>Embryophyta</taxon>
        <taxon>Tracheophyta</taxon>
        <taxon>Spermatophyta</taxon>
        <taxon>Magnoliopsida</taxon>
        <taxon>eudicotyledons</taxon>
        <taxon>Gunneridae</taxon>
        <taxon>Pentapetalae</taxon>
        <taxon>asterids</taxon>
        <taxon>campanulids</taxon>
        <taxon>Asterales</taxon>
        <taxon>Asteraceae</taxon>
        <taxon>Carduoideae</taxon>
        <taxon>Cardueae</taxon>
        <taxon>Centaureinae</taxon>
        <taxon>Centaurea</taxon>
    </lineage>
</organism>
<dbReference type="PROSITE" id="PS50878">
    <property type="entry name" value="RT_POL"/>
    <property type="match status" value="1"/>
</dbReference>
<dbReference type="InterPro" id="IPR051320">
    <property type="entry name" value="Viral_Replic_Matur_Polypro"/>
</dbReference>
<accession>A0AA38WIG8</accession>
<evidence type="ECO:0000256" key="2">
    <source>
        <dbReference type="SAM" id="MobiDB-lite"/>
    </source>
</evidence>
<evidence type="ECO:0000256" key="1">
    <source>
        <dbReference type="ARBA" id="ARBA00012493"/>
    </source>
</evidence>
<dbReference type="InterPro" id="IPR037056">
    <property type="entry name" value="RNase_H1_N_sf"/>
</dbReference>
<dbReference type="Gene3D" id="3.10.10.10">
    <property type="entry name" value="HIV Type 1 Reverse Transcriptase, subunit A, domain 1"/>
    <property type="match status" value="1"/>
</dbReference>
<dbReference type="Gene3D" id="2.40.70.10">
    <property type="entry name" value="Acid Proteases"/>
    <property type="match status" value="1"/>
</dbReference>
<dbReference type="Pfam" id="PF01107">
    <property type="entry name" value="MP"/>
    <property type="match status" value="1"/>
</dbReference>
<dbReference type="CDD" id="cd00303">
    <property type="entry name" value="retropepsin_like"/>
    <property type="match status" value="1"/>
</dbReference>
<dbReference type="InterPro" id="IPR043502">
    <property type="entry name" value="DNA/RNA_pol_sf"/>
</dbReference>
<feature type="region of interest" description="Disordered" evidence="2">
    <location>
        <begin position="1329"/>
        <end position="1360"/>
    </location>
</feature>
<dbReference type="GO" id="GO:0003964">
    <property type="term" value="F:RNA-directed DNA polymerase activity"/>
    <property type="evidence" value="ECO:0007669"/>
    <property type="project" value="UniProtKB-EC"/>
</dbReference>
<dbReference type="GO" id="GO:0006508">
    <property type="term" value="P:proteolysis"/>
    <property type="evidence" value="ECO:0007669"/>
    <property type="project" value="InterPro"/>
</dbReference>
<dbReference type="SUPFAM" id="SSF55658">
    <property type="entry name" value="L9 N-domain-like"/>
    <property type="match status" value="1"/>
</dbReference>
<dbReference type="Gene3D" id="3.40.970.10">
    <property type="entry name" value="Ribonuclease H1, N-terminal domain"/>
    <property type="match status" value="1"/>
</dbReference>
<sequence length="1382" mass="158455">MSHLLQIQTEEPIELVMPNITNPNSIYIAGKLKFAGYKQIELHCYVDTGASMCVASQYVIPKEHWVNAERPIRAKIADGSIVTINKVCKNLDILIAGEIFHIPTIYQQESDLDFILGNNFLLLYGPFAQFTKMVILHLDNKEVFISKVTTAYRVGVKGFLESMKKKSKVQQPKPLNISPNKIHLLKRGNDRIKIFKSEYNFINKLMLDDLKKKSIIEKLLDSVCSDNPLDPTKTKYWMKANIKLKDPKTIVKVKPMKYSPQDREEFAKQIQELLDMKIIIPSKSPHQSPAFLVEKEAEKRRGKKRMVVNYKSINDATIGDSHNLPNKDELFTLIRGKKMFSSLDCKSGFWQVLLDQESQLLTAFTCPQGTYQWTVVPFGLKQAPSIFQRHMQDAFRVFEKFCCVYVDDILIFSNNEQDHLWQLAAVLKKCQSLGIILSKKKAQLFKTKINFLGLEIDQGTHCPQRHILEHIHKFPDRLEDKKQLQRFLGILTYASDYIPKLATIRAPLQVKLKKDVPWEWNDSDTNYICKQKPHANKGLTPKNKDLSSKMEKLIAQKSIILKRIQLLQNELTLIDSEIDFERKFSSKQAIVTPAVKIPEVTTIPKQTASGKESPNPLTPVTLVKSQFEDSSSSTSGSSDLNLRPNEGILHPNKSKEKFLVHSHGCLGAKAYYVVFNGPKAGIYTTWSMAEQATKGYSSVKHRKYKSYDEARIAANIFTSEEFKAPLELINGSEGLKPTFAKSLTKEKSSKVILGSTPKIQHPVVKLEDMEDYDLESSYSGFDYMYKKGRESTALDFVDERFYTSDKRNISYFNFFPNADPLFILEAYHYGLLSMVYPSNSLLEISKFPKEFRDAIKAYKKKCLKGLEKEIYLNFQSTVMFWDEDEQPIQTYNYVQIGVIKEKIYSPGQAMKATLEEKDLQEIAEQKLLILINRIFDISKEDKLKVNLATPYCLMTSFSPKPISDEDFSKIQLFRKQLVSPKVFEYHYPSLCQKIKKELENKHVLYSCAKCFPSTTKDKGINGFGDSLPEAVCFGIVVTSGISTAGVTIRAMSFLKDKDVVVEETQDNFEEENFEISFRKENENGFQGSFIVKQNILQKIKKSRLDLKKEKIFHIPMLNMLKRKNSIFYFVGTKEMHVDIKDTKGSVFLPLITREEINKNLQKIDPRIRSTLSVVHLGAIKILLKSEFQEGIDSPIKMALVDNRINDKKDCILGAARGNLAYQKFMFTVYPKFGFSLGTKNIDQVLSFVHQFERENLMSTGDKVFSITYLVAYALSNSHHSIDYKKSEYIEIDDVFSEIGAIEEKQFSDINPLDDSWVINIAKNKPSLEQKPRMSFRGDNVEFGESSNRRYEPPSTRETTQRDLLRNVSKRVDNLCQKLDLLG</sequence>
<dbReference type="GO" id="GO:0004190">
    <property type="term" value="F:aspartic-type endopeptidase activity"/>
    <property type="evidence" value="ECO:0007669"/>
    <property type="project" value="InterPro"/>
</dbReference>
<proteinExistence type="predicted"/>
<dbReference type="PANTHER" id="PTHR33064:SF37">
    <property type="entry name" value="RIBONUCLEASE H"/>
    <property type="match status" value="1"/>
</dbReference>
<dbReference type="InterPro" id="IPR000588">
    <property type="entry name" value="Pept_A3A"/>
</dbReference>
<dbReference type="InterPro" id="IPR009027">
    <property type="entry name" value="Ribosomal_bL9/RNase_H1_N"/>
</dbReference>
<dbReference type="PRINTS" id="PR00731">
    <property type="entry name" value="CAULIMOPTASE"/>
</dbReference>
<dbReference type="Proteomes" id="UP001172457">
    <property type="component" value="Chromosome 2"/>
</dbReference>
<reference evidence="4" key="1">
    <citation type="submission" date="2023-03" db="EMBL/GenBank/DDBJ databases">
        <title>Chromosome-scale reference genome and RAD-based genetic map of yellow starthistle (Centaurea solstitialis) reveal putative structural variation and QTLs associated with invader traits.</title>
        <authorList>
            <person name="Reatini B."/>
            <person name="Cang F.A."/>
            <person name="Jiang Q."/>
            <person name="Mckibben M.T.W."/>
            <person name="Barker M.S."/>
            <person name="Rieseberg L.H."/>
            <person name="Dlugosch K.M."/>
        </authorList>
    </citation>
    <scope>NUCLEOTIDE SEQUENCE</scope>
    <source>
        <strain evidence="4">CAN-66</strain>
        <tissue evidence="4">Leaf</tissue>
    </source>
</reference>
<dbReference type="Pfam" id="PF02160">
    <property type="entry name" value="Peptidase_A3"/>
    <property type="match status" value="1"/>
</dbReference>
<dbReference type="InterPro" id="IPR043128">
    <property type="entry name" value="Rev_trsase/Diguanyl_cyclase"/>
</dbReference>
<dbReference type="InterPro" id="IPR000477">
    <property type="entry name" value="RT_dom"/>
</dbReference>
<comment type="caution">
    <text evidence="4">The sequence shown here is derived from an EMBL/GenBank/DDBJ whole genome shotgun (WGS) entry which is preliminary data.</text>
</comment>
<evidence type="ECO:0000313" key="4">
    <source>
        <dbReference type="EMBL" id="KAJ9562267.1"/>
    </source>
</evidence>
<dbReference type="InterPro" id="IPR011320">
    <property type="entry name" value="RNase_H1_N"/>
</dbReference>
<dbReference type="EC" id="2.7.7.49" evidence="1"/>
<feature type="domain" description="Reverse transcriptase" evidence="3">
    <location>
        <begin position="274"/>
        <end position="456"/>
    </location>
</feature>
<protein>
    <recommendedName>
        <fullName evidence="1">RNA-directed DNA polymerase</fullName>
        <ecNumber evidence="1">2.7.7.49</ecNumber>
    </recommendedName>
</protein>
<dbReference type="CDD" id="cd01647">
    <property type="entry name" value="RT_LTR"/>
    <property type="match status" value="1"/>
</dbReference>
<dbReference type="EMBL" id="JARYMX010000002">
    <property type="protein sequence ID" value="KAJ9562267.1"/>
    <property type="molecule type" value="Genomic_DNA"/>
</dbReference>
<dbReference type="InterPro" id="IPR021109">
    <property type="entry name" value="Peptidase_aspartic_dom_sf"/>
</dbReference>
<gene>
    <name evidence="4" type="ORF">OSB04_007427</name>
</gene>
<dbReference type="InterPro" id="IPR028919">
    <property type="entry name" value="Viral_movement"/>
</dbReference>
<name>A0AA38WIG8_9ASTR</name>